<dbReference type="PANTHER" id="PTHR10996:SF178">
    <property type="entry name" value="2-HYDROXYACID DEHYDROGENASE YGL185C-RELATED"/>
    <property type="match status" value="1"/>
</dbReference>
<dbReference type="Gene3D" id="3.40.50.720">
    <property type="entry name" value="NAD(P)-binding Rossmann-like Domain"/>
    <property type="match status" value="2"/>
</dbReference>
<keyword evidence="1" id="KW-0521">NADP</keyword>
<dbReference type="SUPFAM" id="SSF51735">
    <property type="entry name" value="NAD(P)-binding Rossmann-fold domains"/>
    <property type="match status" value="1"/>
</dbReference>
<proteinExistence type="inferred from homology"/>
<dbReference type="PROSITE" id="PS00065">
    <property type="entry name" value="D_2_HYDROXYACID_DH_1"/>
    <property type="match status" value="1"/>
</dbReference>
<dbReference type="InterPro" id="IPR006140">
    <property type="entry name" value="D-isomer_DH_NAD-bd"/>
</dbReference>
<keyword evidence="8" id="KW-1185">Reference proteome</keyword>
<evidence type="ECO:0000259" key="5">
    <source>
        <dbReference type="Pfam" id="PF00389"/>
    </source>
</evidence>
<evidence type="ECO:0000256" key="3">
    <source>
        <dbReference type="ARBA" id="ARBA00023027"/>
    </source>
</evidence>
<organism evidence="7 8">
    <name type="scientific">Jhaorihella thermophila</name>
    <dbReference type="NCBI Taxonomy" id="488547"/>
    <lineage>
        <taxon>Bacteria</taxon>
        <taxon>Pseudomonadati</taxon>
        <taxon>Pseudomonadota</taxon>
        <taxon>Alphaproteobacteria</taxon>
        <taxon>Rhodobacterales</taxon>
        <taxon>Paracoccaceae</taxon>
        <taxon>Jhaorihella</taxon>
    </lineage>
</organism>
<dbReference type="InterPro" id="IPR050223">
    <property type="entry name" value="D-isomer_2-hydroxyacid_DH"/>
</dbReference>
<evidence type="ECO:0000259" key="6">
    <source>
        <dbReference type="Pfam" id="PF02826"/>
    </source>
</evidence>
<dbReference type="Pfam" id="PF02826">
    <property type="entry name" value="2-Hacid_dh_C"/>
    <property type="match status" value="1"/>
</dbReference>
<protein>
    <submittedName>
        <fullName evidence="7">Lactate dehydrogenase</fullName>
    </submittedName>
</protein>
<dbReference type="GO" id="GO:0030267">
    <property type="term" value="F:glyoxylate reductase (NADPH) activity"/>
    <property type="evidence" value="ECO:0007669"/>
    <property type="project" value="TreeGrafter"/>
</dbReference>
<dbReference type="Pfam" id="PF00389">
    <property type="entry name" value="2-Hacid_dh"/>
    <property type="match status" value="1"/>
</dbReference>
<evidence type="ECO:0000313" key="7">
    <source>
        <dbReference type="EMBL" id="SEF76202.1"/>
    </source>
</evidence>
<dbReference type="FunFam" id="3.40.50.720:FF:000213">
    <property type="entry name" value="Putative 2-hydroxyacid dehydrogenase"/>
    <property type="match status" value="1"/>
</dbReference>
<sequence length="315" mass="33838">MTRPTLIAIGRYYDWDIEPMRAEYDLHVATDTGAVADLPEAVRTTCEAVAFKGHAAFGGAVMDLLPALKLIANYGVGYDTIDVEAASARGVKVTNTPDVLNDDVADLAVALLLAQSRELRRAENWVRSGDWARRGDMRLARKVSGGRAGILGLGRIGREIADRLTAFKMEIHYHSRAPKDVPAGWVHHPDPVSLAAAVDFLFVALVGGEATRGMVSAPVIEALGRDGVIVNISRGSTIDEGALLDALEQGRIRGAGLDVFLNEPNIDPRFMALENVVLLPHVGSGTIETRKAMGQLQRDNIAAHFAGRPLPTPVN</sequence>
<dbReference type="InterPro" id="IPR006139">
    <property type="entry name" value="D-isomer_2_OHA_DH_cat_dom"/>
</dbReference>
<dbReference type="InterPro" id="IPR036291">
    <property type="entry name" value="NAD(P)-bd_dom_sf"/>
</dbReference>
<feature type="domain" description="D-isomer specific 2-hydroxyacid dehydrogenase catalytic" evidence="5">
    <location>
        <begin position="20"/>
        <end position="315"/>
    </location>
</feature>
<dbReference type="GO" id="GO:0051287">
    <property type="term" value="F:NAD binding"/>
    <property type="evidence" value="ECO:0007669"/>
    <property type="project" value="InterPro"/>
</dbReference>
<evidence type="ECO:0000256" key="4">
    <source>
        <dbReference type="RuleBase" id="RU003719"/>
    </source>
</evidence>
<dbReference type="AlphaFoldDB" id="A0A1H5UMC9"/>
<comment type="similarity">
    <text evidence="4">Belongs to the D-isomer specific 2-hydroxyacid dehydrogenase family.</text>
</comment>
<keyword evidence="2 4" id="KW-0560">Oxidoreductase</keyword>
<dbReference type="RefSeq" id="WP_104007372.1">
    <property type="nucleotide sequence ID" value="NZ_FNVD01000004.1"/>
</dbReference>
<evidence type="ECO:0000256" key="1">
    <source>
        <dbReference type="ARBA" id="ARBA00022857"/>
    </source>
</evidence>
<dbReference type="GO" id="GO:0005829">
    <property type="term" value="C:cytosol"/>
    <property type="evidence" value="ECO:0007669"/>
    <property type="project" value="TreeGrafter"/>
</dbReference>
<keyword evidence="3" id="KW-0520">NAD</keyword>
<dbReference type="InterPro" id="IPR029752">
    <property type="entry name" value="D-isomer_DH_CS1"/>
</dbReference>
<dbReference type="SUPFAM" id="SSF52283">
    <property type="entry name" value="Formate/glycerate dehydrogenase catalytic domain-like"/>
    <property type="match status" value="1"/>
</dbReference>
<dbReference type="Proteomes" id="UP000236742">
    <property type="component" value="Unassembled WGS sequence"/>
</dbReference>
<feature type="domain" description="D-isomer specific 2-hydroxyacid dehydrogenase NAD-binding" evidence="6">
    <location>
        <begin position="109"/>
        <end position="283"/>
    </location>
</feature>
<evidence type="ECO:0000313" key="8">
    <source>
        <dbReference type="Proteomes" id="UP000236742"/>
    </source>
</evidence>
<dbReference type="EMBL" id="FNVD01000004">
    <property type="protein sequence ID" value="SEF76202.1"/>
    <property type="molecule type" value="Genomic_DNA"/>
</dbReference>
<dbReference type="CDD" id="cd12156">
    <property type="entry name" value="HPPR"/>
    <property type="match status" value="1"/>
</dbReference>
<dbReference type="OrthoDB" id="9793626at2"/>
<reference evidence="8" key="1">
    <citation type="submission" date="2016-10" db="EMBL/GenBank/DDBJ databases">
        <authorList>
            <person name="Varghese N."/>
            <person name="Submissions S."/>
        </authorList>
    </citation>
    <scope>NUCLEOTIDE SEQUENCE [LARGE SCALE GENOMIC DNA]</scope>
    <source>
        <strain evidence="8">DSM 23413</strain>
    </source>
</reference>
<name>A0A1H5UMC9_9RHOB</name>
<dbReference type="PANTHER" id="PTHR10996">
    <property type="entry name" value="2-HYDROXYACID DEHYDROGENASE-RELATED"/>
    <property type="match status" value="1"/>
</dbReference>
<evidence type="ECO:0000256" key="2">
    <source>
        <dbReference type="ARBA" id="ARBA00023002"/>
    </source>
</evidence>
<gene>
    <name evidence="7" type="ORF">SAMN05421751_104154</name>
</gene>
<dbReference type="GO" id="GO:0016618">
    <property type="term" value="F:hydroxypyruvate reductase [NAD(P)H] activity"/>
    <property type="evidence" value="ECO:0007669"/>
    <property type="project" value="TreeGrafter"/>
</dbReference>
<accession>A0A1H5UMC9</accession>